<keyword evidence="7 15" id="KW-0378">Hydrolase</keyword>
<dbReference type="InterPro" id="IPR010979">
    <property type="entry name" value="Ribosomal_uS13-like_H2TH"/>
</dbReference>
<evidence type="ECO:0000256" key="11">
    <source>
        <dbReference type="ARBA" id="ARBA00023239"/>
    </source>
</evidence>
<comment type="similarity">
    <text evidence="2 15">Belongs to the FPG family.</text>
</comment>
<evidence type="ECO:0000256" key="9">
    <source>
        <dbReference type="ARBA" id="ARBA00023125"/>
    </source>
</evidence>
<evidence type="ECO:0000259" key="16">
    <source>
        <dbReference type="PROSITE" id="PS51066"/>
    </source>
</evidence>
<evidence type="ECO:0000256" key="10">
    <source>
        <dbReference type="ARBA" id="ARBA00023204"/>
    </source>
</evidence>
<dbReference type="SUPFAM" id="SSF57716">
    <property type="entry name" value="Glucocorticoid receptor-like (DNA-binding domain)"/>
    <property type="match status" value="1"/>
</dbReference>
<dbReference type="EMBL" id="BKCM01000006">
    <property type="protein sequence ID" value="GER00746.1"/>
    <property type="molecule type" value="Genomic_DNA"/>
</dbReference>
<dbReference type="PROSITE" id="PS51068">
    <property type="entry name" value="FPG_CAT"/>
    <property type="match status" value="1"/>
</dbReference>
<feature type="domain" description="FPG-type" evidence="16">
    <location>
        <begin position="244"/>
        <end position="280"/>
    </location>
</feature>
<feature type="active site" description="Proton donor" evidence="15">
    <location>
        <position position="3"/>
    </location>
</feature>
<evidence type="ECO:0000256" key="7">
    <source>
        <dbReference type="ARBA" id="ARBA00022801"/>
    </source>
</evidence>
<comment type="catalytic activity">
    <reaction evidence="1 15">
        <text>Hydrolysis of DNA containing ring-opened 7-methylguanine residues, releasing 2,6-diamino-4-hydroxy-5-(N-methyl)formamidopyrimidine.</text>
        <dbReference type="EC" id="3.2.2.23"/>
    </reaction>
</comment>
<dbReference type="GO" id="GO:0034039">
    <property type="term" value="F:8-oxo-7,8-dihydroguanine DNA N-glycosylase activity"/>
    <property type="evidence" value="ECO:0007669"/>
    <property type="project" value="TreeGrafter"/>
</dbReference>
<dbReference type="GO" id="GO:0008270">
    <property type="term" value="F:zinc ion binding"/>
    <property type="evidence" value="ECO:0007669"/>
    <property type="project" value="UniProtKB-UniRule"/>
</dbReference>
<dbReference type="InterPro" id="IPR035937">
    <property type="entry name" value="FPG_N"/>
</dbReference>
<feature type="domain" description="Formamidopyrimidine-DNA glycosylase catalytic" evidence="17">
    <location>
        <begin position="2"/>
        <end position="119"/>
    </location>
</feature>
<organism evidence="18 20">
    <name type="scientific">Iodidimonas gelatinilytica</name>
    <dbReference type="NCBI Taxonomy" id="1236966"/>
    <lineage>
        <taxon>Bacteria</taxon>
        <taxon>Pseudomonadati</taxon>
        <taxon>Pseudomonadota</taxon>
        <taxon>Alphaproteobacteria</taxon>
        <taxon>Iodidimonadales</taxon>
        <taxon>Iodidimonadaceae</taxon>
        <taxon>Iodidimonas</taxon>
    </lineage>
</organism>
<dbReference type="Pfam" id="PF01149">
    <property type="entry name" value="Fapy_DNA_glyco"/>
    <property type="match status" value="1"/>
</dbReference>
<feature type="binding site" evidence="15">
    <location>
        <position position="97"/>
    </location>
    <ligand>
        <name>DNA</name>
        <dbReference type="ChEBI" id="CHEBI:16991"/>
    </ligand>
</feature>
<evidence type="ECO:0000313" key="18">
    <source>
        <dbReference type="EMBL" id="GEQ99069.1"/>
    </source>
</evidence>
<keyword evidence="11 15" id="KW-0456">Lyase</keyword>
<evidence type="ECO:0000256" key="14">
    <source>
        <dbReference type="ARBA" id="ARBA00044632"/>
    </source>
</evidence>
<evidence type="ECO:0000256" key="4">
    <source>
        <dbReference type="ARBA" id="ARBA00022723"/>
    </source>
</evidence>
<evidence type="ECO:0000256" key="15">
    <source>
        <dbReference type="HAMAP-Rule" id="MF_00103"/>
    </source>
</evidence>
<dbReference type="PROSITE" id="PS51066">
    <property type="entry name" value="ZF_FPG_2"/>
    <property type="match status" value="1"/>
</dbReference>
<dbReference type="SMART" id="SM00898">
    <property type="entry name" value="Fapy_DNA_glyco"/>
    <property type="match status" value="1"/>
</dbReference>
<name>A0A5A7MVZ6_9PROT</name>
<keyword evidence="4 15" id="KW-0479">Metal-binding</keyword>
<keyword evidence="5 15" id="KW-0227">DNA damage</keyword>
<keyword evidence="12 15" id="KW-0511">Multifunctional enzyme</keyword>
<dbReference type="Gene3D" id="3.20.190.10">
    <property type="entry name" value="MutM-like, N-terminal"/>
    <property type="match status" value="1"/>
</dbReference>
<evidence type="ECO:0000256" key="3">
    <source>
        <dbReference type="ARBA" id="ARBA00011245"/>
    </source>
</evidence>
<dbReference type="FunFam" id="1.10.8.50:FF:000003">
    <property type="entry name" value="Formamidopyrimidine-DNA glycosylase"/>
    <property type="match status" value="1"/>
</dbReference>
<feature type="active site" description="Proton donor; for beta-elimination activity" evidence="15">
    <location>
        <position position="58"/>
    </location>
</feature>
<dbReference type="SMART" id="SM01232">
    <property type="entry name" value="H2TH"/>
    <property type="match status" value="1"/>
</dbReference>
<dbReference type="Proteomes" id="UP000325187">
    <property type="component" value="Unassembled WGS sequence"/>
</dbReference>
<keyword evidence="13 15" id="KW-0326">Glycosidase</keyword>
<dbReference type="NCBIfam" id="NF002211">
    <property type="entry name" value="PRK01103.1"/>
    <property type="match status" value="1"/>
</dbReference>
<dbReference type="Proteomes" id="UP000322084">
    <property type="component" value="Unassembled WGS sequence"/>
</dbReference>
<dbReference type="GO" id="GO:0006284">
    <property type="term" value="P:base-excision repair"/>
    <property type="evidence" value="ECO:0007669"/>
    <property type="project" value="InterPro"/>
</dbReference>
<sequence length="280" mass="30848">MPELPEVETVCRGLRPYLEGIRIRRVETRRSGLRVPFPVDLSQRLVGRTVANVDRRSKYALIRTEGGPDAVVMILHLGMSGRVRVDLPGAWPDLLKHDHLVLEMETGARVVLNDARRFGMVVLGNEADLSLHPLLRDLGPEPLGEHFDAPYLVNRLKGRKSPLKTALMDQHVVAGLGNIYVCESLFHARLSPCRLASSLTPDRAGRLVEAVQTVLKDAIAAGGSTLQDHAQVSGELGYFQHRFRVYGREGEPCSTPGCESAVQKLVQAGRSTFFCGACQR</sequence>
<evidence type="ECO:0000256" key="6">
    <source>
        <dbReference type="ARBA" id="ARBA00022771"/>
    </source>
</evidence>
<dbReference type="CDD" id="cd08966">
    <property type="entry name" value="EcFpg-like_N"/>
    <property type="match status" value="1"/>
</dbReference>
<protein>
    <recommendedName>
        <fullName evidence="15">Formamidopyrimidine-DNA glycosylase</fullName>
        <shortName evidence="15">Fapy-DNA glycosylase</shortName>
        <ecNumber evidence="15">3.2.2.23</ecNumber>
    </recommendedName>
    <alternativeName>
        <fullName evidence="15">DNA-(apurinic or apyrimidinic site) lyase MutM</fullName>
        <shortName evidence="15">AP lyase MutM</shortName>
        <ecNumber evidence="15">4.2.99.18</ecNumber>
    </alternativeName>
</protein>
<dbReference type="InterPro" id="IPR012319">
    <property type="entry name" value="FPG_cat"/>
</dbReference>
<comment type="function">
    <text evidence="15">Involved in base excision repair of DNA damaged by oxidation or by mutagenic agents. Acts as DNA glycosylase that recognizes and removes damaged bases. Has a preference for oxidized purines, such as 7,8-dihydro-8-oxoguanine (8-oxoG). Has AP (apurinic/apyrimidinic) lyase activity and introduces nicks in the DNA strand. Cleaves the DNA backbone by beta-delta elimination to generate a single-strand break at the site of the removed base with both 3'- and 5'-phosphates.</text>
</comment>
<dbReference type="PANTHER" id="PTHR22993:SF9">
    <property type="entry name" value="FORMAMIDOPYRIMIDINE-DNA GLYCOSYLASE"/>
    <property type="match status" value="1"/>
</dbReference>
<dbReference type="SUPFAM" id="SSF81624">
    <property type="entry name" value="N-terminal domain of MutM-like DNA repair proteins"/>
    <property type="match status" value="1"/>
</dbReference>
<keyword evidence="8 15" id="KW-0862">Zinc</keyword>
<accession>A0A5A7N119</accession>
<reference evidence="20 21" key="1">
    <citation type="submission" date="2019-09" db="EMBL/GenBank/DDBJ databases">
        <title>NBRP : Genome information of microbial organism related human and environment.</title>
        <authorList>
            <person name="Hattori M."/>
            <person name="Oshima K."/>
            <person name="Inaba H."/>
            <person name="Suda W."/>
            <person name="Sakamoto M."/>
            <person name="Iino T."/>
            <person name="Kitahara M."/>
            <person name="Oshida Y."/>
            <person name="Iida T."/>
            <person name="Kudo T."/>
            <person name="Itoh T."/>
            <person name="Ohkuma M."/>
        </authorList>
    </citation>
    <scope>NUCLEOTIDE SEQUENCE [LARGE SCALE GENOMIC DNA]</scope>
    <source>
        <strain evidence="18 20">Hi-2</strain>
        <strain evidence="19 21">Mie-1</strain>
    </source>
</reference>
<dbReference type="InterPro" id="IPR000214">
    <property type="entry name" value="Znf_DNA_glyclase/AP_lyase"/>
</dbReference>
<keyword evidence="6 15" id="KW-0863">Zinc-finger</keyword>
<dbReference type="EMBL" id="BKCL01000012">
    <property type="protein sequence ID" value="GEQ99069.1"/>
    <property type="molecule type" value="Genomic_DNA"/>
</dbReference>
<keyword evidence="21" id="KW-1185">Reference proteome</keyword>
<comment type="cofactor">
    <cofactor evidence="15">
        <name>Zn(2+)</name>
        <dbReference type="ChEBI" id="CHEBI:29105"/>
    </cofactor>
    <text evidence="15">Binds 1 zinc ion per subunit.</text>
</comment>
<proteinExistence type="inferred from homology"/>
<comment type="catalytic activity">
    <reaction evidence="14 15">
        <text>2'-deoxyribonucleotide-(2'-deoxyribose 5'-phosphate)-2'-deoxyribonucleotide-DNA = a 3'-end 2'-deoxyribonucleotide-(2,3-dehydro-2,3-deoxyribose 5'-phosphate)-DNA + a 5'-end 5'-phospho-2'-deoxyribonucleoside-DNA + H(+)</text>
        <dbReference type="Rhea" id="RHEA:66592"/>
        <dbReference type="Rhea" id="RHEA-COMP:13180"/>
        <dbReference type="Rhea" id="RHEA-COMP:16897"/>
        <dbReference type="Rhea" id="RHEA-COMP:17067"/>
        <dbReference type="ChEBI" id="CHEBI:15378"/>
        <dbReference type="ChEBI" id="CHEBI:136412"/>
        <dbReference type="ChEBI" id="CHEBI:157695"/>
        <dbReference type="ChEBI" id="CHEBI:167181"/>
        <dbReference type="EC" id="4.2.99.18"/>
    </reaction>
</comment>
<feature type="binding site" evidence="15">
    <location>
        <position position="116"/>
    </location>
    <ligand>
        <name>DNA</name>
        <dbReference type="ChEBI" id="CHEBI:16991"/>
    </ligand>
</feature>
<feature type="active site" description="Proton donor; for delta-elimination activity" evidence="15">
    <location>
        <position position="270"/>
    </location>
</feature>
<dbReference type="InterPro" id="IPR015886">
    <property type="entry name" value="H2TH_FPG"/>
</dbReference>
<evidence type="ECO:0000256" key="2">
    <source>
        <dbReference type="ARBA" id="ARBA00009409"/>
    </source>
</evidence>
<dbReference type="SUPFAM" id="SSF46946">
    <property type="entry name" value="S13-like H2TH domain"/>
    <property type="match status" value="1"/>
</dbReference>
<dbReference type="EC" id="3.2.2.23" evidence="15"/>
<evidence type="ECO:0000313" key="21">
    <source>
        <dbReference type="Proteomes" id="UP000325187"/>
    </source>
</evidence>
<dbReference type="InterPro" id="IPR020629">
    <property type="entry name" value="FPG_Glyclase"/>
</dbReference>
<dbReference type="Pfam" id="PF06831">
    <property type="entry name" value="H2TH"/>
    <property type="match status" value="1"/>
</dbReference>
<evidence type="ECO:0000313" key="19">
    <source>
        <dbReference type="EMBL" id="GER00746.1"/>
    </source>
</evidence>
<feature type="active site" description="Schiff-base intermediate with DNA" evidence="15">
    <location>
        <position position="2"/>
    </location>
</feature>
<evidence type="ECO:0000259" key="17">
    <source>
        <dbReference type="PROSITE" id="PS51068"/>
    </source>
</evidence>
<evidence type="ECO:0000256" key="8">
    <source>
        <dbReference type="ARBA" id="ARBA00022833"/>
    </source>
</evidence>
<dbReference type="Gene3D" id="1.10.8.50">
    <property type="match status" value="1"/>
</dbReference>
<dbReference type="NCBIfam" id="TIGR00577">
    <property type="entry name" value="fpg"/>
    <property type="match status" value="1"/>
</dbReference>
<evidence type="ECO:0000256" key="5">
    <source>
        <dbReference type="ARBA" id="ARBA00022763"/>
    </source>
</evidence>
<dbReference type="HAMAP" id="MF_00103">
    <property type="entry name" value="Fapy_DNA_glycosyl"/>
    <property type="match status" value="1"/>
</dbReference>
<dbReference type="EC" id="4.2.99.18" evidence="15"/>
<keyword evidence="10 15" id="KW-0234">DNA repair</keyword>
<evidence type="ECO:0000256" key="13">
    <source>
        <dbReference type="ARBA" id="ARBA00023295"/>
    </source>
</evidence>
<dbReference type="GO" id="GO:0003684">
    <property type="term" value="F:damaged DNA binding"/>
    <property type="evidence" value="ECO:0007669"/>
    <property type="project" value="InterPro"/>
</dbReference>
<accession>A0A5A7MVZ6</accession>
<dbReference type="AlphaFoldDB" id="A0A5A7MVZ6"/>
<gene>
    <name evidence="15 18" type="primary">mutM</name>
    <name evidence="15" type="synonym">fpg</name>
    <name evidence="18" type="ORF">JCM17844_27060</name>
    <name evidence="19" type="ORF">JCM17845_13690</name>
</gene>
<dbReference type="PANTHER" id="PTHR22993">
    <property type="entry name" value="FORMAMIDOPYRIMIDINE-DNA GLYCOSYLASE"/>
    <property type="match status" value="1"/>
</dbReference>
<dbReference type="RefSeq" id="WP_150001235.1">
    <property type="nucleotide sequence ID" value="NZ_BKCL01000012.1"/>
</dbReference>
<evidence type="ECO:0000313" key="20">
    <source>
        <dbReference type="Proteomes" id="UP000322084"/>
    </source>
</evidence>
<comment type="caution">
    <text evidence="18">The sequence shown here is derived from an EMBL/GenBank/DDBJ whole genome shotgun (WGS) entry which is preliminary data.</text>
</comment>
<keyword evidence="9 15" id="KW-0238">DNA-binding</keyword>
<evidence type="ECO:0000256" key="1">
    <source>
        <dbReference type="ARBA" id="ARBA00001668"/>
    </source>
</evidence>
<comment type="subunit">
    <text evidence="3 15">Monomer.</text>
</comment>
<dbReference type="GO" id="GO:0140078">
    <property type="term" value="F:class I DNA-(apurinic or apyrimidinic site) endonuclease activity"/>
    <property type="evidence" value="ECO:0007669"/>
    <property type="project" value="UniProtKB-EC"/>
</dbReference>
<evidence type="ECO:0000256" key="12">
    <source>
        <dbReference type="ARBA" id="ARBA00023268"/>
    </source>
</evidence>
<feature type="binding site" evidence="15">
    <location>
        <position position="159"/>
    </location>
    <ligand>
        <name>DNA</name>
        <dbReference type="ChEBI" id="CHEBI:16991"/>
    </ligand>
</feature>